<comment type="caution">
    <text evidence="6">The sequence shown here is derived from an EMBL/GenBank/DDBJ whole genome shotgun (WGS) entry which is preliminary data.</text>
</comment>
<keyword evidence="3" id="KW-0732">Signal</keyword>
<gene>
    <name evidence="6" type="ORF">V5N11_014268</name>
</gene>
<evidence type="ECO:0000256" key="1">
    <source>
        <dbReference type="ARBA" id="ARBA00004609"/>
    </source>
</evidence>
<dbReference type="GO" id="GO:0009506">
    <property type="term" value="C:plasmodesma"/>
    <property type="evidence" value="ECO:0007669"/>
    <property type="project" value="UniProtKB-ARBA"/>
</dbReference>
<dbReference type="Proteomes" id="UP001558713">
    <property type="component" value="Unassembled WGS sequence"/>
</dbReference>
<dbReference type="EMBL" id="JBANAX010000859">
    <property type="protein sequence ID" value="KAL1191207.1"/>
    <property type="molecule type" value="Genomic_DNA"/>
</dbReference>
<keyword evidence="7" id="KW-1185">Reference proteome</keyword>
<accession>A0ABD0Z950</accession>
<dbReference type="SMART" id="SM00768">
    <property type="entry name" value="X8"/>
    <property type="match status" value="1"/>
</dbReference>
<reference evidence="6 7" key="1">
    <citation type="submission" date="2024-04" db="EMBL/GenBank/DDBJ databases">
        <title>Genome assembly C_amara_ONT_v2.</title>
        <authorList>
            <person name="Yant L."/>
            <person name="Moore C."/>
            <person name="Slenker M."/>
        </authorList>
    </citation>
    <scope>NUCLEOTIDE SEQUENCE [LARGE SCALE GENOMIC DNA]</scope>
    <source>
        <tissue evidence="6">Leaf</tissue>
    </source>
</reference>
<dbReference type="PANTHER" id="PTHR31044:SF111">
    <property type="entry name" value="CARBOHYDRATE-BINDING X8 DOMAIN SUPERFAMILY PROTEIN"/>
    <property type="match status" value="1"/>
</dbReference>
<proteinExistence type="predicted"/>
<name>A0ABD0Z950_CARAN</name>
<dbReference type="InterPro" id="IPR012946">
    <property type="entry name" value="X8"/>
</dbReference>
<dbReference type="GO" id="GO:0098552">
    <property type="term" value="C:side of membrane"/>
    <property type="evidence" value="ECO:0007669"/>
    <property type="project" value="UniProtKB-KW"/>
</dbReference>
<comment type="subcellular location">
    <subcellularLocation>
        <location evidence="1">Cell membrane</location>
        <topology evidence="1">Lipid-anchor</topology>
        <topology evidence="1">GPI-anchor</topology>
    </subcellularLocation>
</comment>
<dbReference type="InterPro" id="IPR044788">
    <property type="entry name" value="X8_dom_prot"/>
</dbReference>
<evidence type="ECO:0000313" key="7">
    <source>
        <dbReference type="Proteomes" id="UP001558713"/>
    </source>
</evidence>
<keyword evidence="2" id="KW-0472">Membrane</keyword>
<dbReference type="Pfam" id="PF07983">
    <property type="entry name" value="X8"/>
    <property type="match status" value="1"/>
</dbReference>
<evidence type="ECO:0000256" key="2">
    <source>
        <dbReference type="ARBA" id="ARBA00022622"/>
    </source>
</evidence>
<dbReference type="AlphaFoldDB" id="A0ABD0Z950"/>
<keyword evidence="2" id="KW-0325">Glycoprotein</keyword>
<keyword evidence="4" id="KW-0449">Lipoprotein</keyword>
<evidence type="ECO:0000313" key="6">
    <source>
        <dbReference type="EMBL" id="KAL1191207.1"/>
    </source>
</evidence>
<dbReference type="Gene3D" id="1.20.58.1040">
    <property type="match status" value="1"/>
</dbReference>
<evidence type="ECO:0000256" key="3">
    <source>
        <dbReference type="ARBA" id="ARBA00022729"/>
    </source>
</evidence>
<feature type="domain" description="X8" evidence="5">
    <location>
        <begin position="11"/>
        <end position="97"/>
    </location>
</feature>
<dbReference type="GO" id="GO:0005886">
    <property type="term" value="C:plasma membrane"/>
    <property type="evidence" value="ECO:0007669"/>
    <property type="project" value="UniProtKB-SubCell"/>
</dbReference>
<sequence length="101" mass="11216">MRVNAEDLPGKWCLAKPGADNVTLNYIISLLCSNVDCTIISEGNACYTPDQLLNHASVVMNLYYQDQGRQYWSCVNVANNVPGVISNTDPSYGNCTYEFKQ</sequence>
<protein>
    <submittedName>
        <fullName evidence="6">Glucan endo-1,3-beta-glucosidase</fullName>
    </submittedName>
</protein>
<dbReference type="PANTHER" id="PTHR31044">
    <property type="entry name" value="BETA-1,3 GLUCANASE"/>
    <property type="match status" value="1"/>
</dbReference>
<organism evidence="6 7">
    <name type="scientific">Cardamine amara subsp. amara</name>
    <dbReference type="NCBI Taxonomy" id="228776"/>
    <lineage>
        <taxon>Eukaryota</taxon>
        <taxon>Viridiplantae</taxon>
        <taxon>Streptophyta</taxon>
        <taxon>Embryophyta</taxon>
        <taxon>Tracheophyta</taxon>
        <taxon>Spermatophyta</taxon>
        <taxon>Magnoliopsida</taxon>
        <taxon>eudicotyledons</taxon>
        <taxon>Gunneridae</taxon>
        <taxon>Pentapetalae</taxon>
        <taxon>rosids</taxon>
        <taxon>malvids</taxon>
        <taxon>Brassicales</taxon>
        <taxon>Brassicaceae</taxon>
        <taxon>Cardamineae</taxon>
        <taxon>Cardamine</taxon>
    </lineage>
</organism>
<evidence type="ECO:0000259" key="5">
    <source>
        <dbReference type="SMART" id="SM00768"/>
    </source>
</evidence>
<evidence type="ECO:0000256" key="4">
    <source>
        <dbReference type="ARBA" id="ARBA00023288"/>
    </source>
</evidence>
<keyword evidence="2" id="KW-0336">GPI-anchor</keyword>